<reference evidence="3" key="1">
    <citation type="submission" date="2024-07" db="EMBL/GenBank/DDBJ databases">
        <authorList>
            <person name="Yu S.T."/>
        </authorList>
    </citation>
    <scope>NUCLEOTIDE SEQUENCE</scope>
    <source>
        <strain evidence="3">R39</strain>
    </source>
</reference>
<proteinExistence type="predicted"/>
<evidence type="ECO:0000256" key="1">
    <source>
        <dbReference type="ARBA" id="ARBA00035885"/>
    </source>
</evidence>
<dbReference type="InterPro" id="IPR002589">
    <property type="entry name" value="Macro_dom"/>
</dbReference>
<dbReference type="Gene3D" id="3.40.220.10">
    <property type="entry name" value="Leucine Aminopeptidase, subunit E, domain 1"/>
    <property type="match status" value="1"/>
</dbReference>
<protein>
    <submittedName>
        <fullName evidence="3">Macro domain-containing protein</fullName>
    </submittedName>
</protein>
<dbReference type="SMART" id="SM00506">
    <property type="entry name" value="A1pp"/>
    <property type="match status" value="1"/>
</dbReference>
<dbReference type="PANTHER" id="PTHR12521:SF0">
    <property type="entry name" value="ADP-RIBOSE GLYCOHYDROLASE OARD1"/>
    <property type="match status" value="1"/>
</dbReference>
<dbReference type="CDD" id="cd02901">
    <property type="entry name" value="Macro_Poa1p-like"/>
    <property type="match status" value="1"/>
</dbReference>
<dbReference type="SUPFAM" id="SSF52949">
    <property type="entry name" value="Macro domain-like"/>
    <property type="match status" value="1"/>
</dbReference>
<evidence type="ECO:0000313" key="3">
    <source>
        <dbReference type="EMBL" id="XDQ43241.1"/>
    </source>
</evidence>
<accession>A0AB39QLY1</accession>
<dbReference type="AlphaFoldDB" id="A0AB39QLY1"/>
<gene>
    <name evidence="3" type="ORF">AB5J52_13790</name>
</gene>
<dbReference type="RefSeq" id="WP_369222412.1">
    <property type="nucleotide sequence ID" value="NZ_CP163441.1"/>
</dbReference>
<dbReference type="PROSITE" id="PS51154">
    <property type="entry name" value="MACRO"/>
    <property type="match status" value="1"/>
</dbReference>
<dbReference type="InterPro" id="IPR043472">
    <property type="entry name" value="Macro_dom-like"/>
</dbReference>
<dbReference type="EMBL" id="CP163441">
    <property type="protein sequence ID" value="XDQ43241.1"/>
    <property type="molecule type" value="Genomic_DNA"/>
</dbReference>
<dbReference type="PANTHER" id="PTHR12521">
    <property type="entry name" value="PROTEIN C6ORF130"/>
    <property type="match status" value="1"/>
</dbReference>
<evidence type="ECO:0000259" key="2">
    <source>
        <dbReference type="PROSITE" id="PS51154"/>
    </source>
</evidence>
<comment type="catalytic activity">
    <reaction evidence="1">
        <text>an N-(ADP-alpha-D-ribosyl)-thymidine in DNA + H2O = a thymidine in DNA + ADP-D-ribose</text>
        <dbReference type="Rhea" id="RHEA:71655"/>
        <dbReference type="Rhea" id="RHEA-COMP:13556"/>
        <dbReference type="Rhea" id="RHEA-COMP:18051"/>
        <dbReference type="ChEBI" id="CHEBI:15377"/>
        <dbReference type="ChEBI" id="CHEBI:57967"/>
        <dbReference type="ChEBI" id="CHEBI:137386"/>
        <dbReference type="ChEBI" id="CHEBI:191199"/>
    </reaction>
    <physiologicalReaction direction="left-to-right" evidence="1">
        <dbReference type="Rhea" id="RHEA:71656"/>
    </physiologicalReaction>
</comment>
<sequence>MTQEISYVIGDATAPQSEGPKIIAHVCNDAGGWGKGFVLPLAQRWPQTRTAYKTWYRDRDTSGFALGAVQFVPAEAGLLVANMIGQHGYRPSSTPPVRYEAISAALATVADRALQLRASVHMPRIGCGLAGGRWELVEPLIVEQLTRRGVPVTVYDLA</sequence>
<feature type="domain" description="Macro" evidence="2">
    <location>
        <begin position="1"/>
        <end position="158"/>
    </location>
</feature>
<dbReference type="InterPro" id="IPR050892">
    <property type="entry name" value="ADP-ribose_metab_enzymes"/>
</dbReference>
<dbReference type="GO" id="GO:0140291">
    <property type="term" value="P:peptidyl-glutamate ADP-deribosylation"/>
    <property type="evidence" value="ECO:0007669"/>
    <property type="project" value="TreeGrafter"/>
</dbReference>
<name>A0AB39QLY1_9ACTN</name>
<organism evidence="3">
    <name type="scientific">Streptomyces sp. R39</name>
    <dbReference type="NCBI Taxonomy" id="3238631"/>
    <lineage>
        <taxon>Bacteria</taxon>
        <taxon>Bacillati</taxon>
        <taxon>Actinomycetota</taxon>
        <taxon>Actinomycetes</taxon>
        <taxon>Kitasatosporales</taxon>
        <taxon>Streptomycetaceae</taxon>
        <taxon>Streptomyces</taxon>
    </lineage>
</organism>